<feature type="transmembrane region" description="Helical" evidence="5">
    <location>
        <begin position="12"/>
        <end position="37"/>
    </location>
</feature>
<dbReference type="Proteomes" id="UP000484885">
    <property type="component" value="Unassembled WGS sequence"/>
</dbReference>
<organism evidence="6 7">
    <name type="scientific">Wenzhouxiangella limi</name>
    <dbReference type="NCBI Taxonomy" id="2707351"/>
    <lineage>
        <taxon>Bacteria</taxon>
        <taxon>Pseudomonadati</taxon>
        <taxon>Pseudomonadota</taxon>
        <taxon>Gammaproteobacteria</taxon>
        <taxon>Chromatiales</taxon>
        <taxon>Wenzhouxiangellaceae</taxon>
        <taxon>Wenzhouxiangella</taxon>
    </lineage>
</organism>
<evidence type="ECO:0000256" key="3">
    <source>
        <dbReference type="ARBA" id="ARBA00022989"/>
    </source>
</evidence>
<dbReference type="GO" id="GO:0046583">
    <property type="term" value="F:monoatomic cation efflux transmembrane transporter activity"/>
    <property type="evidence" value="ECO:0007669"/>
    <property type="project" value="TreeGrafter"/>
</dbReference>
<evidence type="ECO:0000256" key="1">
    <source>
        <dbReference type="ARBA" id="ARBA00004141"/>
    </source>
</evidence>
<keyword evidence="3 5" id="KW-1133">Transmembrane helix</keyword>
<dbReference type="RefSeq" id="WP_164212438.1">
    <property type="nucleotide sequence ID" value="NZ_JAAGSC010000044.1"/>
</dbReference>
<evidence type="ECO:0000256" key="4">
    <source>
        <dbReference type="ARBA" id="ARBA00023136"/>
    </source>
</evidence>
<name>A0A845V355_9GAMM</name>
<sequence length="324" mass="34925">MSNADHAQSTTTAGFTATLPLPLFASVMGTCGLGLVWHAVETRWDLSPVVSATLTTIAAAVFVILLAAYAVKALHHRDRVMAELRHPVRINFLPAIAINLLLLGILSRPWLESVSNMLWISGAALQLFLTLLIVTVWLNSHRPPNSLNPAWFIPAVGNVLVPVAAIPAGFELTGWFFFSIGLFYWIILGTLVFYRLVIGDALEAPMRPTLAILMAPPSVAFLAWLQLAPGPTNAGLVLYFIALLNFLLLIPQVPGFLRLPFFPSWWAYTFPLAAFTVATFRFDALTGAVGGTILAALAGLVTLVIVLVAARTLLAVGRGELAAH</sequence>
<dbReference type="Pfam" id="PF03595">
    <property type="entry name" value="SLAC1"/>
    <property type="match status" value="1"/>
</dbReference>
<proteinExistence type="predicted"/>
<dbReference type="InterPro" id="IPR052951">
    <property type="entry name" value="Tellurite_res_ion_channel"/>
</dbReference>
<feature type="transmembrane region" description="Helical" evidence="5">
    <location>
        <begin position="209"/>
        <end position="228"/>
    </location>
</feature>
<evidence type="ECO:0000313" key="6">
    <source>
        <dbReference type="EMBL" id="NDY97072.1"/>
    </source>
</evidence>
<keyword evidence="7" id="KW-1185">Reference proteome</keyword>
<keyword evidence="2 5" id="KW-0812">Transmembrane</keyword>
<feature type="transmembrane region" description="Helical" evidence="5">
    <location>
        <begin position="234"/>
        <end position="253"/>
    </location>
</feature>
<feature type="transmembrane region" description="Helical" evidence="5">
    <location>
        <begin position="150"/>
        <end position="170"/>
    </location>
</feature>
<feature type="transmembrane region" description="Helical" evidence="5">
    <location>
        <begin position="176"/>
        <end position="197"/>
    </location>
</feature>
<comment type="caution">
    <text evidence="6">The sequence shown here is derived from an EMBL/GenBank/DDBJ whole genome shotgun (WGS) entry which is preliminary data.</text>
</comment>
<dbReference type="Gene3D" id="1.50.10.150">
    <property type="entry name" value="Voltage-dependent anion channel"/>
    <property type="match status" value="1"/>
</dbReference>
<dbReference type="InterPro" id="IPR004695">
    <property type="entry name" value="SLAC1/Mae1/Ssu1/TehA"/>
</dbReference>
<feature type="transmembrane region" description="Helical" evidence="5">
    <location>
        <begin position="117"/>
        <end position="138"/>
    </location>
</feature>
<dbReference type="CDD" id="cd09323">
    <property type="entry name" value="TDT_SLAC1_like"/>
    <property type="match status" value="1"/>
</dbReference>
<keyword evidence="4 5" id="KW-0472">Membrane</keyword>
<reference evidence="6 7" key="1">
    <citation type="submission" date="2020-02" db="EMBL/GenBank/DDBJ databases">
        <authorList>
            <person name="Zhang X.-Y."/>
        </authorList>
    </citation>
    <scope>NUCLEOTIDE SEQUENCE [LARGE SCALE GENOMIC DNA]</scope>
    <source>
        <strain evidence="6 7">C33</strain>
    </source>
</reference>
<evidence type="ECO:0000256" key="2">
    <source>
        <dbReference type="ARBA" id="ARBA00022692"/>
    </source>
</evidence>
<feature type="transmembrane region" description="Helical" evidence="5">
    <location>
        <begin position="49"/>
        <end position="71"/>
    </location>
</feature>
<evidence type="ECO:0000256" key="5">
    <source>
        <dbReference type="SAM" id="Phobius"/>
    </source>
</evidence>
<evidence type="ECO:0000313" key="7">
    <source>
        <dbReference type="Proteomes" id="UP000484885"/>
    </source>
</evidence>
<accession>A0A845V355</accession>
<dbReference type="InterPro" id="IPR038665">
    <property type="entry name" value="Voltage-dep_anion_channel_sf"/>
</dbReference>
<dbReference type="EMBL" id="JAAGSC010000044">
    <property type="protein sequence ID" value="NDY97072.1"/>
    <property type="molecule type" value="Genomic_DNA"/>
</dbReference>
<feature type="transmembrane region" description="Helical" evidence="5">
    <location>
        <begin position="92"/>
        <end position="111"/>
    </location>
</feature>
<dbReference type="PANTHER" id="PTHR37955:SF1">
    <property type="entry name" value="DEP DOMAIN-CONTAINING PROTEIN"/>
    <property type="match status" value="1"/>
</dbReference>
<dbReference type="GO" id="GO:0005886">
    <property type="term" value="C:plasma membrane"/>
    <property type="evidence" value="ECO:0007669"/>
    <property type="project" value="TreeGrafter"/>
</dbReference>
<dbReference type="PANTHER" id="PTHR37955">
    <property type="entry name" value="TELLURITE RESISTANCE PROTEIN TEHA"/>
    <property type="match status" value="1"/>
</dbReference>
<feature type="transmembrane region" description="Helical" evidence="5">
    <location>
        <begin position="288"/>
        <end position="310"/>
    </location>
</feature>
<dbReference type="AlphaFoldDB" id="A0A845V355"/>
<comment type="subcellular location">
    <subcellularLocation>
        <location evidence="1">Membrane</location>
        <topology evidence="1">Multi-pass membrane protein</topology>
    </subcellularLocation>
</comment>
<gene>
    <name evidence="6" type="ORF">G3I74_15180</name>
</gene>
<feature type="transmembrane region" description="Helical" evidence="5">
    <location>
        <begin position="265"/>
        <end position="282"/>
    </location>
</feature>
<protein>
    <submittedName>
        <fullName evidence="6">C4-dicarboxylate ABC transporter</fullName>
    </submittedName>
</protein>